<dbReference type="GO" id="GO:0020037">
    <property type="term" value="F:heme binding"/>
    <property type="evidence" value="ECO:0007669"/>
    <property type="project" value="InterPro"/>
</dbReference>
<dbReference type="GO" id="GO:0009055">
    <property type="term" value="F:electron transfer activity"/>
    <property type="evidence" value="ECO:0007669"/>
    <property type="project" value="InterPro"/>
</dbReference>
<dbReference type="GeneID" id="97289368"/>
<dbReference type="SUPFAM" id="SSF46626">
    <property type="entry name" value="Cytochrome c"/>
    <property type="match status" value="1"/>
</dbReference>
<dbReference type="OrthoDB" id="5340148at2"/>
<dbReference type="Proteomes" id="UP000233350">
    <property type="component" value="Unassembled WGS sequence"/>
</dbReference>
<proteinExistence type="predicted"/>
<dbReference type="EMBL" id="MBPK01000044">
    <property type="protein sequence ID" value="PKT80097.1"/>
    <property type="molecule type" value="Genomic_DNA"/>
</dbReference>
<feature type="signal peptide" evidence="5">
    <location>
        <begin position="1"/>
        <end position="17"/>
    </location>
</feature>
<dbReference type="Pfam" id="PF00034">
    <property type="entry name" value="Cytochrom_C"/>
    <property type="match status" value="1"/>
</dbReference>
<accession>A0A2N3PHV3</accession>
<keyword evidence="1 4" id="KW-0349">Heme</keyword>
<keyword evidence="2 4" id="KW-0479">Metal-binding</keyword>
<organism evidence="7 8">
    <name type="scientific">Helicobacter winghamensis</name>
    <dbReference type="NCBI Taxonomy" id="157268"/>
    <lineage>
        <taxon>Bacteria</taxon>
        <taxon>Pseudomonadati</taxon>
        <taxon>Campylobacterota</taxon>
        <taxon>Epsilonproteobacteria</taxon>
        <taxon>Campylobacterales</taxon>
        <taxon>Helicobacteraceae</taxon>
        <taxon>Helicobacter</taxon>
    </lineage>
</organism>
<evidence type="ECO:0000313" key="8">
    <source>
        <dbReference type="Proteomes" id="UP000233350"/>
    </source>
</evidence>
<name>A0A2N3PHV3_9HELI</name>
<dbReference type="InterPro" id="IPR036909">
    <property type="entry name" value="Cyt_c-like_dom_sf"/>
</dbReference>
<evidence type="ECO:0000259" key="6">
    <source>
        <dbReference type="PROSITE" id="PS51007"/>
    </source>
</evidence>
<evidence type="ECO:0000256" key="5">
    <source>
        <dbReference type="SAM" id="SignalP"/>
    </source>
</evidence>
<evidence type="ECO:0000313" key="7">
    <source>
        <dbReference type="EMBL" id="PKT80097.1"/>
    </source>
</evidence>
<feature type="domain" description="Cytochrome c" evidence="6">
    <location>
        <begin position="15"/>
        <end position="102"/>
    </location>
</feature>
<dbReference type="PROSITE" id="PS51007">
    <property type="entry name" value="CYTC"/>
    <property type="match status" value="1"/>
</dbReference>
<dbReference type="AlphaFoldDB" id="A0A2N3PHV3"/>
<evidence type="ECO:0000256" key="3">
    <source>
        <dbReference type="ARBA" id="ARBA00023004"/>
    </source>
</evidence>
<keyword evidence="3 4" id="KW-0408">Iron</keyword>
<dbReference type="Gene3D" id="1.10.760.10">
    <property type="entry name" value="Cytochrome c-like domain"/>
    <property type="match status" value="1"/>
</dbReference>
<evidence type="ECO:0000256" key="4">
    <source>
        <dbReference type="PROSITE-ProRule" id="PRU00433"/>
    </source>
</evidence>
<sequence>MKKILLGLALATGCLMAADGATIYKKCIACHGAKAERVAPGSKGNVKIAGMAKEELVAQLKGYAAGTADNGGAKAIMYANMKNFKLTDADIDAVADYISKLPPVK</sequence>
<evidence type="ECO:0000256" key="2">
    <source>
        <dbReference type="ARBA" id="ARBA00022723"/>
    </source>
</evidence>
<feature type="chain" id="PRO_5014626004" evidence="5">
    <location>
        <begin position="18"/>
        <end position="105"/>
    </location>
</feature>
<comment type="caution">
    <text evidence="7">The sequence shown here is derived from an EMBL/GenBank/DDBJ whole genome shotgun (WGS) entry which is preliminary data.</text>
</comment>
<dbReference type="InterPro" id="IPR009056">
    <property type="entry name" value="Cyt_c-like_dom"/>
</dbReference>
<gene>
    <name evidence="7" type="ORF">BCM31_00165</name>
</gene>
<keyword evidence="5" id="KW-0732">Signal</keyword>
<dbReference type="STRING" id="556267.HWAG_00326"/>
<evidence type="ECO:0000256" key="1">
    <source>
        <dbReference type="ARBA" id="ARBA00022617"/>
    </source>
</evidence>
<dbReference type="GO" id="GO:0046872">
    <property type="term" value="F:metal ion binding"/>
    <property type="evidence" value="ECO:0007669"/>
    <property type="project" value="UniProtKB-KW"/>
</dbReference>
<keyword evidence="8" id="KW-1185">Reference proteome</keyword>
<reference evidence="7 8" key="1">
    <citation type="submission" date="2016-07" db="EMBL/GenBank/DDBJ databases">
        <title>Detection of Helicobacter winghamensis from caecal content of red fox (Vulpes vulpes).</title>
        <authorList>
            <person name="Zanoni R.G."/>
            <person name="Florio D."/>
            <person name="Caffara M."/>
            <person name="Renzi M."/>
            <person name="Parisi A."/>
            <person name="Pasquali F."/>
            <person name="Manfreda G."/>
        </authorList>
    </citation>
    <scope>NUCLEOTIDE SEQUENCE [LARGE SCALE GENOMIC DNA]</scope>
    <source>
        <strain evidence="7 8">295_13</strain>
    </source>
</reference>
<dbReference type="RefSeq" id="WP_006802018.1">
    <property type="nucleotide sequence ID" value="NZ_CABKOI010000021.1"/>
</dbReference>
<protein>
    <submittedName>
        <fullName evidence="7">Cytochrome C</fullName>
    </submittedName>
</protein>